<comment type="subunit">
    <text evidence="3 11">Monomer.</text>
</comment>
<dbReference type="GO" id="GO:0005524">
    <property type="term" value="F:ATP binding"/>
    <property type="evidence" value="ECO:0007669"/>
    <property type="project" value="UniProtKB-UniRule"/>
</dbReference>
<dbReference type="PATRIC" id="fig|158899.10.peg.5116"/>
<dbReference type="PANTHER" id="PTHR11956:SF5">
    <property type="entry name" value="ARGININE--TRNA LIGASE, CYTOPLASMIC"/>
    <property type="match status" value="1"/>
</dbReference>
<keyword evidence="6 11" id="KW-0547">Nucleotide-binding</keyword>
<dbReference type="PROSITE" id="PS00178">
    <property type="entry name" value="AA_TRNA_LIGASE_I"/>
    <property type="match status" value="1"/>
</dbReference>
<evidence type="ECO:0000259" key="13">
    <source>
        <dbReference type="SMART" id="SM00836"/>
    </source>
</evidence>
<evidence type="ECO:0000256" key="4">
    <source>
        <dbReference type="ARBA" id="ARBA00022490"/>
    </source>
</evidence>
<dbReference type="NCBIfam" id="TIGR00456">
    <property type="entry name" value="argS"/>
    <property type="match status" value="1"/>
</dbReference>
<dbReference type="AlphaFoldDB" id="A0A127PIW9"/>
<dbReference type="EC" id="6.1.1.19" evidence="11"/>
<dbReference type="SMART" id="SM01016">
    <property type="entry name" value="Arg_tRNA_synt_N"/>
    <property type="match status" value="1"/>
</dbReference>
<comment type="subcellular location">
    <subcellularLocation>
        <location evidence="1 11">Cytoplasm</location>
    </subcellularLocation>
</comment>
<dbReference type="Pfam" id="PF00750">
    <property type="entry name" value="tRNA-synt_1d"/>
    <property type="match status" value="1"/>
</dbReference>
<dbReference type="InterPro" id="IPR036695">
    <property type="entry name" value="Arg-tRNA-synth_N_sf"/>
</dbReference>
<comment type="similarity">
    <text evidence="2 11 12">Belongs to the class-I aminoacyl-tRNA synthetase family.</text>
</comment>
<evidence type="ECO:0000256" key="2">
    <source>
        <dbReference type="ARBA" id="ARBA00005594"/>
    </source>
</evidence>
<feature type="domain" description="Arginyl tRNA synthetase N-terminal" evidence="14">
    <location>
        <begin position="7"/>
        <end position="95"/>
    </location>
</feature>
<keyword evidence="8 11" id="KW-0648">Protein biosynthesis</keyword>
<accession>A0A127PIW9</accession>
<evidence type="ECO:0000256" key="1">
    <source>
        <dbReference type="ARBA" id="ARBA00004496"/>
    </source>
</evidence>
<keyword evidence="4 11" id="KW-0963">Cytoplasm</keyword>
<dbReference type="PRINTS" id="PR01038">
    <property type="entry name" value="TRNASYNTHARG"/>
</dbReference>
<dbReference type="Gene3D" id="3.40.50.620">
    <property type="entry name" value="HUPs"/>
    <property type="match status" value="1"/>
</dbReference>
<dbReference type="Pfam" id="PF05746">
    <property type="entry name" value="DALR_1"/>
    <property type="match status" value="1"/>
</dbReference>
<dbReference type="RefSeq" id="WP_061541999.1">
    <property type="nucleotide sequence ID" value="NZ_CP013232.1"/>
</dbReference>
<gene>
    <name evidence="11 15" type="primary">argS</name>
    <name evidence="15" type="ORF">CFter6_5192</name>
</gene>
<dbReference type="Gene3D" id="1.10.730.10">
    <property type="entry name" value="Isoleucyl-tRNA Synthetase, Domain 1"/>
    <property type="match status" value="1"/>
</dbReference>
<feature type="domain" description="DALR anticodon binding" evidence="13">
    <location>
        <begin position="468"/>
        <end position="585"/>
    </location>
</feature>
<dbReference type="InterPro" id="IPR001412">
    <property type="entry name" value="aa-tRNA-synth_I_CS"/>
</dbReference>
<dbReference type="FunFam" id="1.10.730.10:FF:000008">
    <property type="entry name" value="Arginine--tRNA ligase"/>
    <property type="match status" value="1"/>
</dbReference>
<evidence type="ECO:0000256" key="6">
    <source>
        <dbReference type="ARBA" id="ARBA00022741"/>
    </source>
</evidence>
<dbReference type="InterPro" id="IPR014729">
    <property type="entry name" value="Rossmann-like_a/b/a_fold"/>
</dbReference>
<name>A0A127PIW9_9BURK</name>
<feature type="short sequence motif" description="'HIGH' region" evidence="11">
    <location>
        <begin position="132"/>
        <end position="142"/>
    </location>
</feature>
<dbReference type="HAMAP" id="MF_00123">
    <property type="entry name" value="Arg_tRNA_synth"/>
    <property type="match status" value="1"/>
</dbReference>
<keyword evidence="7 11" id="KW-0067">ATP-binding</keyword>
<comment type="catalytic activity">
    <reaction evidence="10 11">
        <text>tRNA(Arg) + L-arginine + ATP = L-arginyl-tRNA(Arg) + AMP + diphosphate</text>
        <dbReference type="Rhea" id="RHEA:20301"/>
        <dbReference type="Rhea" id="RHEA-COMP:9658"/>
        <dbReference type="Rhea" id="RHEA-COMP:9673"/>
        <dbReference type="ChEBI" id="CHEBI:30616"/>
        <dbReference type="ChEBI" id="CHEBI:32682"/>
        <dbReference type="ChEBI" id="CHEBI:33019"/>
        <dbReference type="ChEBI" id="CHEBI:78442"/>
        <dbReference type="ChEBI" id="CHEBI:78513"/>
        <dbReference type="ChEBI" id="CHEBI:456215"/>
        <dbReference type="EC" id="6.1.1.19"/>
    </reaction>
</comment>
<evidence type="ECO:0000256" key="12">
    <source>
        <dbReference type="RuleBase" id="RU363038"/>
    </source>
</evidence>
<protein>
    <recommendedName>
        <fullName evidence="11">Arginine--tRNA ligase</fullName>
        <ecNumber evidence="11">6.1.1.19</ecNumber>
    </recommendedName>
    <alternativeName>
        <fullName evidence="11">Arginyl-tRNA synthetase</fullName>
        <shortName evidence="11">ArgRS</shortName>
    </alternativeName>
</protein>
<dbReference type="PANTHER" id="PTHR11956">
    <property type="entry name" value="ARGINYL-TRNA SYNTHETASE"/>
    <property type="match status" value="1"/>
</dbReference>
<dbReference type="FunFam" id="3.40.50.620:FF:000062">
    <property type="entry name" value="Arginine--tRNA ligase"/>
    <property type="match status" value="1"/>
</dbReference>
<evidence type="ECO:0000256" key="11">
    <source>
        <dbReference type="HAMAP-Rule" id="MF_00123"/>
    </source>
</evidence>
<dbReference type="InterPro" id="IPR001278">
    <property type="entry name" value="Arg-tRNA-ligase"/>
</dbReference>
<evidence type="ECO:0000256" key="9">
    <source>
        <dbReference type="ARBA" id="ARBA00023146"/>
    </source>
</evidence>
<dbReference type="GO" id="GO:0006420">
    <property type="term" value="P:arginyl-tRNA aminoacylation"/>
    <property type="evidence" value="ECO:0007669"/>
    <property type="project" value="UniProtKB-UniRule"/>
</dbReference>
<proteinExistence type="inferred from homology"/>
<dbReference type="InterPro" id="IPR005148">
    <property type="entry name" value="Arg-tRNA-synth_N"/>
</dbReference>
<dbReference type="Gene3D" id="3.30.1360.70">
    <property type="entry name" value="Arginyl tRNA synthetase N-terminal domain"/>
    <property type="match status" value="1"/>
</dbReference>
<evidence type="ECO:0000259" key="14">
    <source>
        <dbReference type="SMART" id="SM01016"/>
    </source>
</evidence>
<evidence type="ECO:0000256" key="8">
    <source>
        <dbReference type="ARBA" id="ARBA00022917"/>
    </source>
</evidence>
<dbReference type="CDD" id="cd07956">
    <property type="entry name" value="Anticodon_Ia_Arg"/>
    <property type="match status" value="1"/>
</dbReference>
<dbReference type="GO" id="GO:0004814">
    <property type="term" value="F:arginine-tRNA ligase activity"/>
    <property type="evidence" value="ECO:0007669"/>
    <property type="project" value="UniProtKB-UniRule"/>
</dbReference>
<evidence type="ECO:0000313" key="16">
    <source>
        <dbReference type="Proteomes" id="UP000072421"/>
    </source>
</evidence>
<dbReference type="Pfam" id="PF03485">
    <property type="entry name" value="Arg_tRNA_synt_N"/>
    <property type="match status" value="1"/>
</dbReference>
<reference evidence="15 16" key="1">
    <citation type="submission" date="2015-11" db="EMBL/GenBank/DDBJ databases">
        <title>Exploring the genomic traits of fungus-feeding bacterial genus Collimonas.</title>
        <authorList>
            <person name="Song C."/>
            <person name="Schmidt R."/>
            <person name="de Jager V."/>
            <person name="Krzyzanowska D."/>
            <person name="Jongedijk E."/>
            <person name="Cankar K."/>
            <person name="Beekwilder J."/>
            <person name="van Veen A."/>
            <person name="de Boer W."/>
            <person name="van Veen J.A."/>
            <person name="Garbeva P."/>
        </authorList>
    </citation>
    <scope>NUCLEOTIDE SEQUENCE [LARGE SCALE GENOMIC DNA]</scope>
    <source>
        <strain evidence="15 16">Ter6</strain>
    </source>
</reference>
<dbReference type="CDD" id="cd00671">
    <property type="entry name" value="ArgRS_core"/>
    <property type="match status" value="1"/>
</dbReference>
<dbReference type="InterPro" id="IPR009080">
    <property type="entry name" value="tRNAsynth_Ia_anticodon-bd"/>
</dbReference>
<organism evidence="15">
    <name type="scientific">Collimonas fungivorans</name>
    <dbReference type="NCBI Taxonomy" id="158899"/>
    <lineage>
        <taxon>Bacteria</taxon>
        <taxon>Pseudomonadati</taxon>
        <taxon>Pseudomonadota</taxon>
        <taxon>Betaproteobacteria</taxon>
        <taxon>Burkholderiales</taxon>
        <taxon>Oxalobacteraceae</taxon>
        <taxon>Collimonas</taxon>
    </lineage>
</organism>
<dbReference type="InterPro" id="IPR008909">
    <property type="entry name" value="DALR_anticod-bd"/>
</dbReference>
<evidence type="ECO:0000256" key="7">
    <source>
        <dbReference type="ARBA" id="ARBA00022840"/>
    </source>
</evidence>
<evidence type="ECO:0000313" key="15">
    <source>
        <dbReference type="EMBL" id="AMO97762.1"/>
    </source>
</evidence>
<sequence length="585" mass="63736">MLAPQKQQIIDLFNAALQPIIAGSELQPTVTLERPRDPSHGDVACNIAMQLAKPLKKNPRELAQALVAAVMADAAEGKLIESAEIAGPGFINLRLTAAAKQQVVKTVLQEAAEYGKSQLGAGKKVLVEFVSANPTGPLHVGHGRQGALGDALSALFEVQGFDVTREFYYNDAGVQIATLATSVQARANGFKPGDAEWPETAYNGDYIADIAKDFLTQKTVAASDGEPVTASGDISDIESVRKFAVTYLRREQDLDLQAFGVKFDNYYLETSLYKDGKVNAAVDALNAAGVTYELDGALWLRTTDYGDDKDRVMKKTDGTYTYFVPDVAYHVVKWQRGFGKVINIQGSDHHGTIARVRAGLQAVNLGIPQGYPDYVLHKMVTVMKNGEEVKISKRAGSYVTLRDLIEWSAGEDSAADGAQGDAQDSPRDLTRGRDAVRFFLISRKADTEFVFDVDLALAKSDENPVYYVQYAHARICSVLAQWTGDEASLAAVDLSPLTAPREASLLAKLAEYPEMLQHALEELGPHQVAFYLRDLAGELHSYYNAERVLVDDEALKMARLALMYATRQVLRNGLALIGVSAPARM</sequence>
<dbReference type="OrthoDB" id="9803211at2"/>
<dbReference type="InterPro" id="IPR035684">
    <property type="entry name" value="ArgRS_core"/>
</dbReference>
<evidence type="ECO:0000256" key="3">
    <source>
        <dbReference type="ARBA" id="ARBA00011245"/>
    </source>
</evidence>
<dbReference type="EMBL" id="CP013232">
    <property type="protein sequence ID" value="AMO97762.1"/>
    <property type="molecule type" value="Genomic_DNA"/>
</dbReference>
<keyword evidence="5 11" id="KW-0436">Ligase</keyword>
<dbReference type="SUPFAM" id="SSF47323">
    <property type="entry name" value="Anticodon-binding domain of a subclass of class I aminoacyl-tRNA synthetases"/>
    <property type="match status" value="1"/>
</dbReference>
<evidence type="ECO:0000256" key="10">
    <source>
        <dbReference type="ARBA" id="ARBA00049339"/>
    </source>
</evidence>
<dbReference type="GO" id="GO:0005737">
    <property type="term" value="C:cytoplasm"/>
    <property type="evidence" value="ECO:0007669"/>
    <property type="project" value="UniProtKB-SubCell"/>
</dbReference>
<keyword evidence="9 11" id="KW-0030">Aminoacyl-tRNA synthetase</keyword>
<dbReference type="SMART" id="SM00836">
    <property type="entry name" value="DALR_1"/>
    <property type="match status" value="1"/>
</dbReference>
<dbReference type="SUPFAM" id="SSF52374">
    <property type="entry name" value="Nucleotidylyl transferase"/>
    <property type="match status" value="1"/>
</dbReference>
<evidence type="ECO:0000256" key="5">
    <source>
        <dbReference type="ARBA" id="ARBA00022598"/>
    </source>
</evidence>
<dbReference type="Proteomes" id="UP000072421">
    <property type="component" value="Chromosome"/>
</dbReference>
<dbReference type="SUPFAM" id="SSF55190">
    <property type="entry name" value="Arginyl-tRNA synthetase (ArgRS), N-terminal 'additional' domain"/>
    <property type="match status" value="1"/>
</dbReference>